<keyword evidence="6" id="KW-1185">Reference proteome</keyword>
<keyword evidence="2" id="KW-1133">Transmembrane helix</keyword>
<keyword evidence="2" id="KW-0472">Membrane</keyword>
<evidence type="ECO:0000259" key="4">
    <source>
        <dbReference type="PROSITE" id="PS51782"/>
    </source>
</evidence>
<proteinExistence type="predicted"/>
<dbReference type="STRING" id="337097.BHF71_00200"/>
<dbReference type="PROSITE" id="PS51109">
    <property type="entry name" value="G5"/>
    <property type="match status" value="1"/>
</dbReference>
<dbReference type="Gene3D" id="2.20.230.10">
    <property type="entry name" value="Resuscitation-promoting factor rpfb"/>
    <property type="match status" value="1"/>
</dbReference>
<dbReference type="Pfam" id="PF01476">
    <property type="entry name" value="LysM"/>
    <property type="match status" value="1"/>
</dbReference>
<dbReference type="InterPro" id="IPR050570">
    <property type="entry name" value="Cell_wall_metabolism_enzyme"/>
</dbReference>
<dbReference type="OrthoDB" id="9805070at2"/>
<name>A0A1D2YX75_9BACI</name>
<feature type="domain" description="G5" evidence="3">
    <location>
        <begin position="265"/>
        <end position="345"/>
    </location>
</feature>
<dbReference type="Gene3D" id="3.10.350.10">
    <property type="entry name" value="LysM domain"/>
    <property type="match status" value="1"/>
</dbReference>
<dbReference type="Pfam" id="PF07501">
    <property type="entry name" value="G5"/>
    <property type="match status" value="1"/>
</dbReference>
<dbReference type="Pfam" id="PF01551">
    <property type="entry name" value="Peptidase_M23"/>
    <property type="match status" value="1"/>
</dbReference>
<evidence type="ECO:0000256" key="1">
    <source>
        <dbReference type="ARBA" id="ARBA00022729"/>
    </source>
</evidence>
<dbReference type="SUPFAM" id="SSF54106">
    <property type="entry name" value="LysM domain"/>
    <property type="match status" value="1"/>
</dbReference>
<dbReference type="RefSeq" id="WP_069655678.1">
    <property type="nucleotide sequence ID" value="NZ_MIJF01000001.1"/>
</dbReference>
<dbReference type="Gene3D" id="2.70.70.10">
    <property type="entry name" value="Glucose Permease (Domain IIA)"/>
    <property type="match status" value="1"/>
</dbReference>
<organism evidence="5 6">
    <name type="scientific">Vulcanibacillus modesticaldus</name>
    <dbReference type="NCBI Taxonomy" id="337097"/>
    <lineage>
        <taxon>Bacteria</taxon>
        <taxon>Bacillati</taxon>
        <taxon>Bacillota</taxon>
        <taxon>Bacilli</taxon>
        <taxon>Bacillales</taxon>
        <taxon>Bacillaceae</taxon>
        <taxon>Vulcanibacillus</taxon>
    </lineage>
</organism>
<dbReference type="InterPro" id="IPR036779">
    <property type="entry name" value="LysM_dom_sf"/>
</dbReference>
<keyword evidence="1" id="KW-0732">Signal</keyword>
<accession>A0A1D2YX75</accession>
<feature type="domain" description="LysM" evidence="4">
    <location>
        <begin position="214"/>
        <end position="258"/>
    </location>
</feature>
<dbReference type="SMART" id="SM00257">
    <property type="entry name" value="LysM"/>
    <property type="match status" value="1"/>
</dbReference>
<dbReference type="PANTHER" id="PTHR21666:SF270">
    <property type="entry name" value="MUREIN HYDROLASE ACTIVATOR ENVC"/>
    <property type="match status" value="1"/>
</dbReference>
<dbReference type="SMART" id="SM01208">
    <property type="entry name" value="G5"/>
    <property type="match status" value="1"/>
</dbReference>
<dbReference type="PROSITE" id="PS51782">
    <property type="entry name" value="LYSM"/>
    <property type="match status" value="1"/>
</dbReference>
<dbReference type="PANTHER" id="PTHR21666">
    <property type="entry name" value="PEPTIDASE-RELATED"/>
    <property type="match status" value="1"/>
</dbReference>
<protein>
    <recommendedName>
        <fullName evidence="7">Peptidase M23</fullName>
    </recommendedName>
</protein>
<dbReference type="EMBL" id="MIJF01000001">
    <property type="protein sequence ID" value="OEG00365.1"/>
    <property type="molecule type" value="Genomic_DNA"/>
</dbReference>
<dbReference type="AlphaFoldDB" id="A0A1D2YX75"/>
<sequence length="475" mass="52992">MKVTYNWTSFSNYFQKKKKSAFFISIGLFAVLTLGIFQYQANAVTLYRVYLDGKEIGTVNDKAVIEKWIDEQLDEKKEQYGNINLALKNDITYKVEKKYKGKFDNAKTLSALKDSLSFKAEAVAVNVDGKLIGFVKDQATVEKILNDIKNSYISNQEKNKVVAASNNIADKNVEVKNIEIKENISTKVTQVLPEQIMSESMMQEILQKGTLEEKQYVVKEGDTISEIAAAHGLTTAQIYQLNPDIKGELIRIGDVLNVTALTPYVTVKTSEIVTQIETIPYKVIYRNDSSMYINERKTIQEGKEGKKKVKYSIVKENGIVIEKNVIDTVVIEEEKDKIVLRGIKIPQVQSTGVFSWPTVGGVITSKYGPRWGTTHKGIDIAGVSDYTIKAPDNGVVTYAGWVRGYGNTIIINHGKGITTLYGHLDKILVKIGDVVAKNQKIGIMGNTGWSTGTHLHFEVKVNNVAKDPLSFLEGR</sequence>
<evidence type="ECO:0000256" key="2">
    <source>
        <dbReference type="SAM" id="Phobius"/>
    </source>
</evidence>
<feature type="transmembrane region" description="Helical" evidence="2">
    <location>
        <begin position="21"/>
        <end position="39"/>
    </location>
</feature>
<dbReference type="InterPro" id="IPR016047">
    <property type="entry name" value="M23ase_b-sheet_dom"/>
</dbReference>
<evidence type="ECO:0000313" key="6">
    <source>
        <dbReference type="Proteomes" id="UP000243739"/>
    </source>
</evidence>
<gene>
    <name evidence="5" type="ORF">BHF71_00200</name>
</gene>
<dbReference type="InterPro" id="IPR011055">
    <property type="entry name" value="Dup_hybrid_motif"/>
</dbReference>
<evidence type="ECO:0008006" key="7">
    <source>
        <dbReference type="Google" id="ProtNLM"/>
    </source>
</evidence>
<dbReference type="Proteomes" id="UP000243739">
    <property type="component" value="Unassembled WGS sequence"/>
</dbReference>
<keyword evidence="2" id="KW-0812">Transmembrane</keyword>
<dbReference type="CDD" id="cd00118">
    <property type="entry name" value="LysM"/>
    <property type="match status" value="1"/>
</dbReference>
<dbReference type="InterPro" id="IPR011098">
    <property type="entry name" value="G5_dom"/>
</dbReference>
<reference evidence="5 6" key="1">
    <citation type="submission" date="2016-09" db="EMBL/GenBank/DDBJ databases">
        <title>Draft genome sequence for the type strain of Vulcanibacillus modesticaldus BR, a strictly anaerobic, moderately thermophilic, and nitrate-reducing bacterium from deep sea-hydrothermal vents of the Mid-Atlantic Ridge.</title>
        <authorList>
            <person name="Abin C.A."/>
            <person name="Hollibaugh J.T."/>
        </authorList>
    </citation>
    <scope>NUCLEOTIDE SEQUENCE [LARGE SCALE GENOMIC DNA]</scope>
    <source>
        <strain evidence="5 6">BR</strain>
    </source>
</reference>
<dbReference type="CDD" id="cd12797">
    <property type="entry name" value="M23_peptidase"/>
    <property type="match status" value="1"/>
</dbReference>
<dbReference type="SUPFAM" id="SSF51261">
    <property type="entry name" value="Duplicated hybrid motif"/>
    <property type="match status" value="1"/>
</dbReference>
<evidence type="ECO:0000259" key="3">
    <source>
        <dbReference type="PROSITE" id="PS51109"/>
    </source>
</evidence>
<evidence type="ECO:0000313" key="5">
    <source>
        <dbReference type="EMBL" id="OEG00365.1"/>
    </source>
</evidence>
<dbReference type="InterPro" id="IPR018392">
    <property type="entry name" value="LysM"/>
</dbReference>
<dbReference type="GO" id="GO:0004222">
    <property type="term" value="F:metalloendopeptidase activity"/>
    <property type="evidence" value="ECO:0007669"/>
    <property type="project" value="TreeGrafter"/>
</dbReference>
<comment type="caution">
    <text evidence="5">The sequence shown here is derived from an EMBL/GenBank/DDBJ whole genome shotgun (WGS) entry which is preliminary data.</text>
</comment>